<evidence type="ECO:0000256" key="1">
    <source>
        <dbReference type="SAM" id="MobiDB-lite"/>
    </source>
</evidence>
<dbReference type="AlphaFoldDB" id="A0A2L0EVR0"/>
<evidence type="ECO:0000313" key="3">
    <source>
        <dbReference type="Proteomes" id="UP000238348"/>
    </source>
</evidence>
<gene>
    <name evidence="2" type="ORF">SOCE26_048030</name>
</gene>
<feature type="compositionally biased region" description="Polar residues" evidence="1">
    <location>
        <begin position="215"/>
        <end position="228"/>
    </location>
</feature>
<dbReference type="Proteomes" id="UP000238348">
    <property type="component" value="Chromosome"/>
</dbReference>
<evidence type="ECO:0008006" key="4">
    <source>
        <dbReference type="Google" id="ProtNLM"/>
    </source>
</evidence>
<reference evidence="2 3" key="1">
    <citation type="submission" date="2015-09" db="EMBL/GenBank/DDBJ databases">
        <title>Sorangium comparison.</title>
        <authorList>
            <person name="Zaburannyi N."/>
            <person name="Bunk B."/>
            <person name="Overmann J."/>
            <person name="Mueller R."/>
        </authorList>
    </citation>
    <scope>NUCLEOTIDE SEQUENCE [LARGE SCALE GENOMIC DNA]</scope>
    <source>
        <strain evidence="2 3">So ce26</strain>
    </source>
</reference>
<dbReference type="PROSITE" id="PS51257">
    <property type="entry name" value="PROKAR_LIPOPROTEIN"/>
    <property type="match status" value="1"/>
</dbReference>
<sequence>MKRWMMGILALTLVGCGQATEEPLDSGSLPLEGAAMTAAEAVPSFTEAVFSVDGVEQAVYGTFLLQVTDGGPARYVFSAASRDNRLSLSGGFDLSGELAPRPAADKSLTSRYEGKGDRGFAWIFDNRGTFRVTEGNGDKRAAREYMIRSLTVQVDGNGALSAELRGVESKRLDAKARRILPGEDRVITVRGRLVGACQTRLRPQDPMSPVVADPRNSSPECQALLSQL</sequence>
<evidence type="ECO:0000313" key="2">
    <source>
        <dbReference type="EMBL" id="AUX43355.1"/>
    </source>
</evidence>
<organism evidence="2 3">
    <name type="scientific">Sorangium cellulosum</name>
    <name type="common">Polyangium cellulosum</name>
    <dbReference type="NCBI Taxonomy" id="56"/>
    <lineage>
        <taxon>Bacteria</taxon>
        <taxon>Pseudomonadati</taxon>
        <taxon>Myxococcota</taxon>
        <taxon>Polyangia</taxon>
        <taxon>Polyangiales</taxon>
        <taxon>Polyangiaceae</taxon>
        <taxon>Sorangium</taxon>
    </lineage>
</organism>
<protein>
    <recommendedName>
        <fullName evidence="4">Lipoprotein</fullName>
    </recommendedName>
</protein>
<proteinExistence type="predicted"/>
<name>A0A2L0EVR0_SORCE</name>
<dbReference type="EMBL" id="CP012673">
    <property type="protein sequence ID" value="AUX43355.1"/>
    <property type="molecule type" value="Genomic_DNA"/>
</dbReference>
<feature type="region of interest" description="Disordered" evidence="1">
    <location>
        <begin position="205"/>
        <end position="228"/>
    </location>
</feature>
<dbReference type="RefSeq" id="WP_159397210.1">
    <property type="nucleotide sequence ID" value="NZ_CP012673.1"/>
</dbReference>
<accession>A0A2L0EVR0</accession>